<name>A0A5M6D1B8_9BACT</name>
<dbReference type="AlphaFoldDB" id="A0A5M6D1B8"/>
<protein>
    <recommendedName>
        <fullName evidence="4">Lipoprotein</fullName>
    </recommendedName>
</protein>
<dbReference type="RefSeq" id="WP_150092138.1">
    <property type="nucleotide sequence ID" value="NZ_VWSF01000025.1"/>
</dbReference>
<comment type="caution">
    <text evidence="2">The sequence shown here is derived from an EMBL/GenBank/DDBJ whole genome shotgun (WGS) entry which is preliminary data.</text>
</comment>
<gene>
    <name evidence="2" type="ORF">F0145_22225</name>
</gene>
<dbReference type="EMBL" id="VWSF01000025">
    <property type="protein sequence ID" value="KAA5540826.1"/>
    <property type="molecule type" value="Genomic_DNA"/>
</dbReference>
<evidence type="ECO:0000313" key="3">
    <source>
        <dbReference type="Proteomes" id="UP000323426"/>
    </source>
</evidence>
<feature type="signal peptide" evidence="1">
    <location>
        <begin position="1"/>
        <end position="19"/>
    </location>
</feature>
<feature type="chain" id="PRO_5024361394" description="Lipoprotein" evidence="1">
    <location>
        <begin position="20"/>
        <end position="216"/>
    </location>
</feature>
<dbReference type="Proteomes" id="UP000323426">
    <property type="component" value="Unassembled WGS sequence"/>
</dbReference>
<sequence>MINKLVLFLILFWLCSCSCQEEYVSNNRYLKISKLQNISFVNDWNNATIASLERQLYKGPKIEYERKRIPPYIQKIKNEESSLKYPSSRAQFLKRIFSYNKINTTDSVKTIFIFETVVPGERTNYERHLVLETRDNYQVYFASESSGWKPIKINLKEDFNPNKFFCKAEQASFQCVNNNSIYNYIIVTKIEKDLIKSEFIFSPCTEMEKSYHELFN</sequence>
<keyword evidence="3" id="KW-1185">Reference proteome</keyword>
<keyword evidence="1" id="KW-0732">Signal</keyword>
<evidence type="ECO:0008006" key="4">
    <source>
        <dbReference type="Google" id="ProtNLM"/>
    </source>
</evidence>
<organism evidence="2 3">
    <name type="scientific">Adhaeribacter rhizoryzae</name>
    <dbReference type="NCBI Taxonomy" id="2607907"/>
    <lineage>
        <taxon>Bacteria</taxon>
        <taxon>Pseudomonadati</taxon>
        <taxon>Bacteroidota</taxon>
        <taxon>Cytophagia</taxon>
        <taxon>Cytophagales</taxon>
        <taxon>Hymenobacteraceae</taxon>
        <taxon>Adhaeribacter</taxon>
    </lineage>
</organism>
<proteinExistence type="predicted"/>
<dbReference type="PROSITE" id="PS51257">
    <property type="entry name" value="PROKAR_LIPOPROTEIN"/>
    <property type="match status" value="1"/>
</dbReference>
<accession>A0A5M6D1B8</accession>
<evidence type="ECO:0000256" key="1">
    <source>
        <dbReference type="SAM" id="SignalP"/>
    </source>
</evidence>
<evidence type="ECO:0000313" key="2">
    <source>
        <dbReference type="EMBL" id="KAA5540826.1"/>
    </source>
</evidence>
<reference evidence="2 3" key="1">
    <citation type="submission" date="2019-09" db="EMBL/GenBank/DDBJ databases">
        <title>Genome sequence and assembly of Adhaeribacter sp.</title>
        <authorList>
            <person name="Chhetri G."/>
        </authorList>
    </citation>
    <scope>NUCLEOTIDE SEQUENCE [LARGE SCALE GENOMIC DNA]</scope>
    <source>
        <strain evidence="2 3">DK36</strain>
    </source>
</reference>